<reference evidence="6 7" key="1">
    <citation type="submission" date="2024-04" db="EMBL/GenBank/DDBJ databases">
        <authorList>
            <person name="Waldvogel A.-M."/>
            <person name="Schoenle A."/>
        </authorList>
    </citation>
    <scope>NUCLEOTIDE SEQUENCE [LARGE SCALE GENOMIC DNA]</scope>
</reference>
<dbReference type="PRINTS" id="PR01407">
    <property type="entry name" value="BUTYPHLNCDUF"/>
</dbReference>
<gene>
    <name evidence="6" type="ORF">KC01_LOCUS27624</name>
</gene>
<dbReference type="GO" id="GO:0008270">
    <property type="term" value="F:zinc ion binding"/>
    <property type="evidence" value="ECO:0007669"/>
    <property type="project" value="UniProtKB-KW"/>
</dbReference>
<protein>
    <recommendedName>
        <fullName evidence="5">B30.2/SPRY domain-containing protein</fullName>
    </recommendedName>
</protein>
<dbReference type="InterPro" id="IPR043136">
    <property type="entry name" value="B30.2/SPRY_sf"/>
</dbReference>
<dbReference type="InterPro" id="IPR003879">
    <property type="entry name" value="Butyrophylin_SPRY"/>
</dbReference>
<dbReference type="PANTHER" id="PTHR25465:SF80">
    <property type="entry name" value="TRIPARTITE MOTIF-CONTAINING PROTEIN 16-LIKE"/>
    <property type="match status" value="1"/>
</dbReference>
<evidence type="ECO:0000256" key="1">
    <source>
        <dbReference type="ARBA" id="ARBA00022723"/>
    </source>
</evidence>
<keyword evidence="7" id="KW-1185">Reference proteome</keyword>
<dbReference type="EMBL" id="OZ035845">
    <property type="protein sequence ID" value="CAL1599335.1"/>
    <property type="molecule type" value="Genomic_DNA"/>
</dbReference>
<evidence type="ECO:0000313" key="7">
    <source>
        <dbReference type="Proteomes" id="UP001497482"/>
    </source>
</evidence>
<dbReference type="Gene3D" id="2.60.120.920">
    <property type="match status" value="1"/>
</dbReference>
<keyword evidence="1" id="KW-0479">Metal-binding</keyword>
<dbReference type="SUPFAM" id="SSF49899">
    <property type="entry name" value="Concanavalin A-like lectins/glucanases"/>
    <property type="match status" value="1"/>
</dbReference>
<dbReference type="InterPro" id="IPR013320">
    <property type="entry name" value="ConA-like_dom_sf"/>
</dbReference>
<keyword evidence="2" id="KW-0863">Zinc-finger</keyword>
<dbReference type="InterPro" id="IPR051051">
    <property type="entry name" value="E3_ubiq-ligase_TRIM/RNF"/>
</dbReference>
<dbReference type="GO" id="GO:0005737">
    <property type="term" value="C:cytoplasm"/>
    <property type="evidence" value="ECO:0007669"/>
    <property type="project" value="UniProtKB-ARBA"/>
</dbReference>
<feature type="domain" description="B30.2/SPRY" evidence="5">
    <location>
        <begin position="34"/>
        <end position="239"/>
    </location>
</feature>
<evidence type="ECO:0000256" key="2">
    <source>
        <dbReference type="ARBA" id="ARBA00022771"/>
    </source>
</evidence>
<accession>A0AAV2LDR6</accession>
<dbReference type="Pfam" id="PF00622">
    <property type="entry name" value="SPRY"/>
    <property type="match status" value="1"/>
</dbReference>
<evidence type="ECO:0000256" key="3">
    <source>
        <dbReference type="ARBA" id="ARBA00022833"/>
    </source>
</evidence>
<feature type="compositionally biased region" description="Polar residues" evidence="4">
    <location>
        <begin position="1"/>
        <end position="11"/>
    </location>
</feature>
<dbReference type="InterPro" id="IPR006574">
    <property type="entry name" value="PRY"/>
</dbReference>
<proteinExistence type="predicted"/>
<dbReference type="AlphaFoldDB" id="A0AAV2LDR6"/>
<evidence type="ECO:0000256" key="4">
    <source>
        <dbReference type="SAM" id="MobiDB-lite"/>
    </source>
</evidence>
<dbReference type="PANTHER" id="PTHR25465">
    <property type="entry name" value="B-BOX DOMAIN CONTAINING"/>
    <property type="match status" value="1"/>
</dbReference>
<keyword evidence="3" id="KW-0862">Zinc</keyword>
<dbReference type="Pfam" id="PF13765">
    <property type="entry name" value="PRY"/>
    <property type="match status" value="1"/>
</dbReference>
<feature type="region of interest" description="Disordered" evidence="4">
    <location>
        <begin position="1"/>
        <end position="37"/>
    </location>
</feature>
<organism evidence="6 7">
    <name type="scientific">Knipowitschia caucasica</name>
    <name type="common">Caucasian dwarf goby</name>
    <name type="synonym">Pomatoschistus caucasicus</name>
    <dbReference type="NCBI Taxonomy" id="637954"/>
    <lineage>
        <taxon>Eukaryota</taxon>
        <taxon>Metazoa</taxon>
        <taxon>Chordata</taxon>
        <taxon>Craniata</taxon>
        <taxon>Vertebrata</taxon>
        <taxon>Euteleostomi</taxon>
        <taxon>Actinopterygii</taxon>
        <taxon>Neopterygii</taxon>
        <taxon>Teleostei</taxon>
        <taxon>Neoteleostei</taxon>
        <taxon>Acanthomorphata</taxon>
        <taxon>Gobiaria</taxon>
        <taxon>Gobiiformes</taxon>
        <taxon>Gobioidei</taxon>
        <taxon>Gobiidae</taxon>
        <taxon>Gobiinae</taxon>
        <taxon>Knipowitschia</taxon>
    </lineage>
</organism>
<dbReference type="PROSITE" id="PS50188">
    <property type="entry name" value="B302_SPRY"/>
    <property type="match status" value="1"/>
</dbReference>
<sequence>MPTSSPNQSIMATGGKTGSKCQDAASTAENLPDYDPNLPQPTCRKELLKHWINITLNAKTANKFLWVAGDGATVSRKTDDLTCPVLETPDRYEHVPQILCKEGIEGFRAYWEVQCSGWVVVGLTFEGAARRGCGGPTGLGENDDSWCLGWGGSHYQVWYNGVNKEIWDKPQAAVLGVYLDQPAGILNFYAVQDQALAEGSGVTKEVLLLYQIKSSFRGKMFPGFWIGQKSSCVMLKKEE</sequence>
<dbReference type="Proteomes" id="UP001497482">
    <property type="component" value="Chromosome 23"/>
</dbReference>
<evidence type="ECO:0000259" key="5">
    <source>
        <dbReference type="PROSITE" id="PS50188"/>
    </source>
</evidence>
<dbReference type="InterPro" id="IPR003877">
    <property type="entry name" value="SPRY_dom"/>
</dbReference>
<evidence type="ECO:0000313" key="6">
    <source>
        <dbReference type="EMBL" id="CAL1599335.1"/>
    </source>
</evidence>
<dbReference type="InterPro" id="IPR001870">
    <property type="entry name" value="B30.2/SPRY"/>
</dbReference>
<name>A0AAV2LDR6_KNICA</name>